<reference evidence="1" key="1">
    <citation type="submission" date="2023-04" db="EMBL/GenBank/DDBJ databases">
        <title>Draft Genome sequencing of Naganishia species isolated from polar environments using Oxford Nanopore Technology.</title>
        <authorList>
            <person name="Leo P."/>
            <person name="Venkateswaran K."/>
        </authorList>
    </citation>
    <scope>NUCLEOTIDE SEQUENCE</scope>
    <source>
        <strain evidence="1">MNA-CCFEE 5262</strain>
    </source>
</reference>
<dbReference type="Proteomes" id="UP001230649">
    <property type="component" value="Unassembled WGS sequence"/>
</dbReference>
<comment type="caution">
    <text evidence="1">The sequence shown here is derived from an EMBL/GenBank/DDBJ whole genome shotgun (WGS) entry which is preliminary data.</text>
</comment>
<proteinExistence type="predicted"/>
<accession>A0ACC2VDS2</accession>
<organism evidence="1 2">
    <name type="scientific">Naganishia adeliensis</name>
    <dbReference type="NCBI Taxonomy" id="92952"/>
    <lineage>
        <taxon>Eukaryota</taxon>
        <taxon>Fungi</taxon>
        <taxon>Dikarya</taxon>
        <taxon>Basidiomycota</taxon>
        <taxon>Agaricomycotina</taxon>
        <taxon>Tremellomycetes</taxon>
        <taxon>Filobasidiales</taxon>
        <taxon>Filobasidiaceae</taxon>
        <taxon>Naganishia</taxon>
    </lineage>
</organism>
<sequence length="146" mass="16445">MASAKIISLAVRTAAKPIANYLKSQATQTETRMRQGLLNVPSKDIRPLNDTKYVILPLVSFSAQLTFRVIRAVSNGANALAEGFLFMVAAGLIVGEAYRGSRSTAKRKDYVDEKLEDLQEEVEKLKERWKAEEEELMRRTQVAEER</sequence>
<gene>
    <name evidence="1" type="ORF">QFC20_006203</name>
</gene>
<protein>
    <submittedName>
        <fullName evidence="1">Uncharacterized protein</fullName>
    </submittedName>
</protein>
<evidence type="ECO:0000313" key="2">
    <source>
        <dbReference type="Proteomes" id="UP001230649"/>
    </source>
</evidence>
<evidence type="ECO:0000313" key="1">
    <source>
        <dbReference type="EMBL" id="KAJ9097462.1"/>
    </source>
</evidence>
<name>A0ACC2VDS2_9TREE</name>
<dbReference type="EMBL" id="JASBWS010000103">
    <property type="protein sequence ID" value="KAJ9097462.1"/>
    <property type="molecule type" value="Genomic_DNA"/>
</dbReference>
<keyword evidence="2" id="KW-1185">Reference proteome</keyword>